<feature type="transmembrane region" description="Helical" evidence="6">
    <location>
        <begin position="120"/>
        <end position="142"/>
    </location>
</feature>
<dbReference type="AlphaFoldDB" id="A0A859FD96"/>
<evidence type="ECO:0000256" key="5">
    <source>
        <dbReference type="ARBA" id="ARBA00023136"/>
    </source>
</evidence>
<dbReference type="PANTHER" id="PTHR12677">
    <property type="entry name" value="GOLGI APPARATUS MEMBRANE PROTEIN TVP38-RELATED"/>
    <property type="match status" value="1"/>
</dbReference>
<comment type="subcellular location">
    <subcellularLocation>
        <location evidence="1 6">Cell membrane</location>
        <topology evidence="1 6">Multi-pass membrane protein</topology>
    </subcellularLocation>
</comment>
<protein>
    <recommendedName>
        <fullName evidence="6">TVP38/TMEM64 family membrane protein</fullName>
    </recommendedName>
</protein>
<feature type="transmembrane region" description="Helical" evidence="6">
    <location>
        <begin position="73"/>
        <end position="93"/>
    </location>
</feature>
<name>A0A859FD96_9BACI</name>
<evidence type="ECO:0000256" key="2">
    <source>
        <dbReference type="ARBA" id="ARBA00022475"/>
    </source>
</evidence>
<organism evidence="8 9">
    <name type="scientific">Paenalkalicoccus suaedae</name>
    <dbReference type="NCBI Taxonomy" id="2592382"/>
    <lineage>
        <taxon>Bacteria</taxon>
        <taxon>Bacillati</taxon>
        <taxon>Bacillota</taxon>
        <taxon>Bacilli</taxon>
        <taxon>Bacillales</taxon>
        <taxon>Bacillaceae</taxon>
        <taxon>Paenalkalicoccus</taxon>
    </lineage>
</organism>
<dbReference type="Pfam" id="PF09335">
    <property type="entry name" value="VTT_dom"/>
    <property type="match status" value="1"/>
</dbReference>
<keyword evidence="4 6" id="KW-1133">Transmembrane helix</keyword>
<dbReference type="GO" id="GO:0005886">
    <property type="term" value="C:plasma membrane"/>
    <property type="evidence" value="ECO:0007669"/>
    <property type="project" value="UniProtKB-SubCell"/>
</dbReference>
<reference evidence="9" key="1">
    <citation type="submission" date="2019-07" db="EMBL/GenBank/DDBJ databases">
        <title>Bacillus alkalisoli sp. nov. isolated from saline soil.</title>
        <authorList>
            <person name="Sun J.-Q."/>
            <person name="Xu L."/>
        </authorList>
    </citation>
    <scope>NUCLEOTIDE SEQUENCE [LARGE SCALE GENOMIC DNA]</scope>
    <source>
        <strain evidence="9">M4U3P1</strain>
    </source>
</reference>
<dbReference type="PANTHER" id="PTHR12677:SF59">
    <property type="entry name" value="GOLGI APPARATUS MEMBRANE PROTEIN TVP38-RELATED"/>
    <property type="match status" value="1"/>
</dbReference>
<gene>
    <name evidence="8" type="ORF">FLK61_32005</name>
</gene>
<keyword evidence="5 6" id="KW-0472">Membrane</keyword>
<keyword evidence="2 6" id="KW-1003">Cell membrane</keyword>
<evidence type="ECO:0000313" key="9">
    <source>
        <dbReference type="Proteomes" id="UP000318138"/>
    </source>
</evidence>
<dbReference type="RefSeq" id="WP_176009368.1">
    <property type="nucleotide sequence ID" value="NZ_CP041372.2"/>
</dbReference>
<comment type="similarity">
    <text evidence="6">Belongs to the TVP38/TMEM64 family.</text>
</comment>
<evidence type="ECO:0000256" key="4">
    <source>
        <dbReference type="ARBA" id="ARBA00022989"/>
    </source>
</evidence>
<evidence type="ECO:0000259" key="7">
    <source>
        <dbReference type="Pfam" id="PF09335"/>
    </source>
</evidence>
<accession>A0A859FD96</accession>
<feature type="transmembrane region" description="Helical" evidence="6">
    <location>
        <begin position="149"/>
        <end position="169"/>
    </location>
</feature>
<evidence type="ECO:0000256" key="1">
    <source>
        <dbReference type="ARBA" id="ARBA00004651"/>
    </source>
</evidence>
<dbReference type="InterPro" id="IPR015414">
    <property type="entry name" value="TMEM64"/>
</dbReference>
<evidence type="ECO:0000256" key="6">
    <source>
        <dbReference type="RuleBase" id="RU366058"/>
    </source>
</evidence>
<keyword evidence="3 6" id="KW-0812">Transmembrane</keyword>
<feature type="transmembrane region" description="Helical" evidence="6">
    <location>
        <begin position="7"/>
        <end position="30"/>
    </location>
</feature>
<dbReference type="InterPro" id="IPR032816">
    <property type="entry name" value="VTT_dom"/>
</dbReference>
<feature type="domain" description="VTT" evidence="7">
    <location>
        <begin position="54"/>
        <end position="172"/>
    </location>
</feature>
<sequence>MLRKLSVIIVTAITVFVLAMYHEQLIAWLSENGQESFMITAVIATLMSLFPVIPYPIVGGVIGAAFGPFQGALLIWIGSTCASILFFLLIRYGGFEKKGQEILHGYKATHKITLLFERNAFLSITILRMIPVIPSIIINAYSALSRVPFFIYAIASALGKIPAMTLFAFVGDSIVNNPIDLIYMVLIYGVFLLAVYMFHRSYLRKIEKRALEKQDPSIIS</sequence>
<evidence type="ECO:0000313" key="8">
    <source>
        <dbReference type="EMBL" id="QKS71333.1"/>
    </source>
</evidence>
<feature type="transmembrane region" description="Helical" evidence="6">
    <location>
        <begin position="181"/>
        <end position="199"/>
    </location>
</feature>
<dbReference type="KEGG" id="psua:FLK61_32005"/>
<proteinExistence type="inferred from homology"/>
<evidence type="ECO:0000256" key="3">
    <source>
        <dbReference type="ARBA" id="ARBA00022692"/>
    </source>
</evidence>
<dbReference type="Proteomes" id="UP000318138">
    <property type="component" value="Chromosome"/>
</dbReference>
<keyword evidence="9" id="KW-1185">Reference proteome</keyword>
<feature type="transmembrane region" description="Helical" evidence="6">
    <location>
        <begin position="36"/>
        <end position="66"/>
    </location>
</feature>
<dbReference type="EMBL" id="CP041372">
    <property type="protein sequence ID" value="QKS71333.1"/>
    <property type="molecule type" value="Genomic_DNA"/>
</dbReference>